<dbReference type="SUPFAM" id="SSF57552">
    <property type="entry name" value="Blood coagulation inhibitor (disintegrin)"/>
    <property type="match status" value="1"/>
</dbReference>
<evidence type="ECO:0000313" key="10">
    <source>
        <dbReference type="RefSeq" id="XP_030640082.1"/>
    </source>
</evidence>
<dbReference type="PROSITE" id="PS50215">
    <property type="entry name" value="ADAM_MEPRO"/>
    <property type="match status" value="1"/>
</dbReference>
<keyword evidence="10" id="KW-0645">Protease</keyword>
<dbReference type="InterPro" id="IPR049038">
    <property type="entry name" value="ADAM10_Cys-rich"/>
</dbReference>
<evidence type="ECO:0000259" key="7">
    <source>
        <dbReference type="PROSITE" id="PS50214"/>
    </source>
</evidence>
<evidence type="ECO:0000313" key="9">
    <source>
        <dbReference type="Proteomes" id="UP000504632"/>
    </source>
</evidence>
<evidence type="ECO:0000256" key="2">
    <source>
        <dbReference type="ARBA" id="ARBA00012332"/>
    </source>
</evidence>
<dbReference type="Pfam" id="PF21299">
    <property type="entry name" value="ADAM10_Cys-rich"/>
    <property type="match status" value="1"/>
</dbReference>
<feature type="domain" description="Disintegrin" evidence="7">
    <location>
        <begin position="463"/>
        <end position="555"/>
    </location>
</feature>
<dbReference type="GO" id="GO:0046872">
    <property type="term" value="F:metal ion binding"/>
    <property type="evidence" value="ECO:0007669"/>
    <property type="project" value="UniProtKB-KW"/>
</dbReference>
<keyword evidence="6" id="KW-0812">Transmembrane</keyword>
<keyword evidence="4" id="KW-1015">Disulfide bond</keyword>
<dbReference type="InterPro" id="IPR001590">
    <property type="entry name" value="Peptidase_M12B"/>
</dbReference>
<sequence>MTMQESLHGLPSVNKSESARAFSVMFRADIQDGSVQLRYLPLCCVLSRGFAFTKAVKVLSQLVKHYEGLSYDREVVRQQQHRAKRDTLRNDPELRLDFTAFQRDFRLRLRRDTTAFTEDFEVFSESGGVDLSHIVSGKLEDEPDSSCHGSVLQGQFEGSIRTGNGTYYVEPVDRYSSEPSEHHSIIYHEDDLVDAPLGSGSGGFCGSDRLMHLRQDVASQMEPVTRSRRTIDQSKTSCLLHLHADHLFFKRYRNIETVVGQVSAYMRAVNDIFDKSEFDGIEVINFRLKSLSVQTEENKTDPLQQTHVGPEKLLSVYSQHDWSQYCLSYLLTNRDFSGVLGLAWVGQTDDWGGICSKPVVEKGQNSSRNTGLITLQNFGRYQPPKYVHMTFAHELGHSLGAPHDKGANCGTPEVTEGKGWFLMYPHAAQEVQENSDKFSPCSVRDINRILRVKKDECFVVSDRPICGNHIVEDGEECDIGHDENDPCCYSAKEPMEIQCRLKPSKQCSPSQGLCCSSSCVYKASGTMCEEESDCQEESFCDGSSPKCPEPPAKPNMTVCSLGTRVCFNGDCALSVCVTHGLEQCDCPSESRREKCFLCCQQPGEPSTCASTNSSVLTQYFQGQSVALVPGAPCSENHGYCDKFNVCRLLDADGPIARLKNSFLHLNEYEDLGEWMKAYWWAILVAILVVSAVMAGTVWAFGETLEKK</sequence>
<keyword evidence="5" id="KW-0479">Metal-binding</keyword>
<dbReference type="EC" id="3.4.24.81" evidence="2"/>
<feature type="active site" evidence="5">
    <location>
        <position position="394"/>
    </location>
</feature>
<dbReference type="AlphaFoldDB" id="A0A6J2W7X8"/>
<keyword evidence="10" id="KW-0482">Metalloprotease</keyword>
<dbReference type="PANTHER" id="PTHR45702:SF1">
    <property type="entry name" value="DISINTEGRIN AND METALLOPROTEINASE DOMAIN-CONTAINING PROTEIN 10 ISOFORM X1"/>
    <property type="match status" value="1"/>
</dbReference>
<dbReference type="Pfam" id="PF13574">
    <property type="entry name" value="Reprolysin_2"/>
    <property type="match status" value="1"/>
</dbReference>
<keyword evidence="5" id="KW-0862">Zinc</keyword>
<keyword evidence="6" id="KW-0472">Membrane</keyword>
<dbReference type="PANTHER" id="PTHR45702">
    <property type="entry name" value="ADAM10/ADAM17 METALLOPEPTIDASE FAMILY MEMBER"/>
    <property type="match status" value="1"/>
</dbReference>
<evidence type="ECO:0000256" key="5">
    <source>
        <dbReference type="PROSITE-ProRule" id="PRU00276"/>
    </source>
</evidence>
<comment type="caution">
    <text evidence="5">Lacks conserved residue(s) required for the propagation of feature annotation.</text>
</comment>
<feature type="binding site" evidence="5">
    <location>
        <position position="397"/>
    </location>
    <ligand>
        <name>Zn(2+)</name>
        <dbReference type="ChEBI" id="CHEBI:29105"/>
        <note>catalytic</note>
    </ligand>
</feature>
<organism evidence="9 10">
    <name type="scientific">Chanos chanos</name>
    <name type="common">Milkfish</name>
    <name type="synonym">Mugil chanos</name>
    <dbReference type="NCBI Taxonomy" id="29144"/>
    <lineage>
        <taxon>Eukaryota</taxon>
        <taxon>Metazoa</taxon>
        <taxon>Chordata</taxon>
        <taxon>Craniata</taxon>
        <taxon>Vertebrata</taxon>
        <taxon>Euteleostomi</taxon>
        <taxon>Actinopterygii</taxon>
        <taxon>Neopterygii</taxon>
        <taxon>Teleostei</taxon>
        <taxon>Ostariophysi</taxon>
        <taxon>Gonorynchiformes</taxon>
        <taxon>Chanidae</taxon>
        <taxon>Chanos</taxon>
    </lineage>
</organism>
<gene>
    <name evidence="10" type="primary">LOC115820596</name>
</gene>
<evidence type="ECO:0000256" key="1">
    <source>
        <dbReference type="ARBA" id="ARBA00001809"/>
    </source>
</evidence>
<dbReference type="GO" id="GO:0005886">
    <property type="term" value="C:plasma membrane"/>
    <property type="evidence" value="ECO:0007669"/>
    <property type="project" value="TreeGrafter"/>
</dbReference>
<evidence type="ECO:0000256" key="6">
    <source>
        <dbReference type="SAM" id="Phobius"/>
    </source>
</evidence>
<dbReference type="SUPFAM" id="SSF55486">
    <property type="entry name" value="Metalloproteases ('zincins'), catalytic domain"/>
    <property type="match status" value="1"/>
</dbReference>
<proteinExistence type="predicted"/>
<dbReference type="Proteomes" id="UP000504632">
    <property type="component" value="Chromosome 9"/>
</dbReference>
<dbReference type="Gene3D" id="3.40.390.10">
    <property type="entry name" value="Collagenase (Catalytic Domain)"/>
    <property type="match status" value="1"/>
</dbReference>
<dbReference type="InterPro" id="IPR024079">
    <property type="entry name" value="MetalloPept_cat_dom_sf"/>
</dbReference>
<evidence type="ECO:0000256" key="4">
    <source>
        <dbReference type="ARBA" id="ARBA00023157"/>
    </source>
</evidence>
<dbReference type="InParanoid" id="A0A6J2W7X8"/>
<dbReference type="RefSeq" id="XP_030640082.1">
    <property type="nucleotide sequence ID" value="XM_030784222.1"/>
</dbReference>
<dbReference type="OrthoDB" id="2149267at2759"/>
<protein>
    <recommendedName>
        <fullName evidence="2">ADAM10 endopeptidase</fullName>
        <ecNumber evidence="2">3.4.24.81</ecNumber>
    </recommendedName>
</protein>
<dbReference type="GO" id="GO:0007219">
    <property type="term" value="P:Notch signaling pathway"/>
    <property type="evidence" value="ECO:0007669"/>
    <property type="project" value="TreeGrafter"/>
</dbReference>
<accession>A0A6J2W7X8</accession>
<dbReference type="PROSITE" id="PS50214">
    <property type="entry name" value="DISINTEGRIN_2"/>
    <property type="match status" value="1"/>
</dbReference>
<keyword evidence="3" id="KW-0165">Cleavage on pair of basic residues</keyword>
<name>A0A6J2W7X8_CHACN</name>
<dbReference type="InterPro" id="IPR036436">
    <property type="entry name" value="Disintegrin_dom_sf"/>
</dbReference>
<reference evidence="10" key="1">
    <citation type="submission" date="2025-08" db="UniProtKB">
        <authorList>
            <consortium name="RefSeq"/>
        </authorList>
    </citation>
    <scope>IDENTIFICATION</scope>
</reference>
<dbReference type="GeneID" id="115820596"/>
<feature type="binding site" evidence="5">
    <location>
        <position position="403"/>
    </location>
    <ligand>
        <name>Zn(2+)</name>
        <dbReference type="ChEBI" id="CHEBI:29105"/>
        <note>catalytic</note>
    </ligand>
</feature>
<dbReference type="Pfam" id="PF00200">
    <property type="entry name" value="Disintegrin"/>
    <property type="match status" value="1"/>
</dbReference>
<dbReference type="GO" id="GO:0004222">
    <property type="term" value="F:metalloendopeptidase activity"/>
    <property type="evidence" value="ECO:0007669"/>
    <property type="project" value="InterPro"/>
</dbReference>
<dbReference type="InterPro" id="IPR051489">
    <property type="entry name" value="ADAM_Metalloproteinase"/>
</dbReference>
<feature type="domain" description="Peptidase M12B" evidence="8">
    <location>
        <begin position="236"/>
        <end position="462"/>
    </location>
</feature>
<dbReference type="FunFam" id="4.10.70.10:FF:000003">
    <property type="entry name" value="Disintegrin and metalloproteinase domain-containing protein 17"/>
    <property type="match status" value="1"/>
</dbReference>
<comment type="catalytic activity">
    <reaction evidence="1">
        <text>Endopeptidase of broad specificity.</text>
        <dbReference type="EC" id="3.4.24.81"/>
    </reaction>
</comment>
<evidence type="ECO:0000256" key="3">
    <source>
        <dbReference type="ARBA" id="ARBA00022685"/>
    </source>
</evidence>
<dbReference type="SMART" id="SM00050">
    <property type="entry name" value="DISIN"/>
    <property type="match status" value="1"/>
</dbReference>
<keyword evidence="9" id="KW-1185">Reference proteome</keyword>
<dbReference type="InterPro" id="IPR001762">
    <property type="entry name" value="Disintegrin_dom"/>
</dbReference>
<keyword evidence="10" id="KW-0378">Hydrolase</keyword>
<evidence type="ECO:0000259" key="8">
    <source>
        <dbReference type="PROSITE" id="PS50215"/>
    </source>
</evidence>
<feature type="transmembrane region" description="Helical" evidence="6">
    <location>
        <begin position="677"/>
        <end position="701"/>
    </location>
</feature>
<feature type="binding site" evidence="5">
    <location>
        <position position="393"/>
    </location>
    <ligand>
        <name>Zn(2+)</name>
        <dbReference type="ChEBI" id="CHEBI:29105"/>
        <note>catalytic</note>
    </ligand>
</feature>
<keyword evidence="6" id="KW-1133">Transmembrane helix</keyword>
<dbReference type="GO" id="GO:0006509">
    <property type="term" value="P:membrane protein ectodomain proteolysis"/>
    <property type="evidence" value="ECO:0007669"/>
    <property type="project" value="TreeGrafter"/>
</dbReference>
<dbReference type="Gene3D" id="4.10.70.10">
    <property type="entry name" value="Disintegrin domain"/>
    <property type="match status" value="1"/>
</dbReference>